<gene>
    <name evidence="1" type="ORF">ORPV_865</name>
</gene>
<dbReference type="KEGG" id="vg:35382700"/>
<reference evidence="1" key="1">
    <citation type="submission" date="2017-08" db="EMBL/GenBank/DDBJ databases">
        <authorList>
            <consortium name="Urmite Genomes"/>
        </authorList>
    </citation>
    <scope>NUCLEOTIDE SEQUENCE [LARGE SCALE GENOMIC DNA]</scope>
    <source>
        <strain evidence="1">IHUMI-LCC2</strain>
    </source>
</reference>
<sequence length="108" mass="12720">MLSIPSLQSNIIINYIQNSATDEEIKLFSKTIKEEKKKRENNNKLNALLPLTSNDNILLRDKIVNIELMRILTLIIIQLSEKYIRLNSLMVNLYIYLYVKIMRILINI</sequence>
<evidence type="ECO:0000313" key="2">
    <source>
        <dbReference type="Proteomes" id="UP000236316"/>
    </source>
</evidence>
<evidence type="ECO:0000313" key="1">
    <source>
        <dbReference type="EMBL" id="SNW62769.1"/>
    </source>
</evidence>
<dbReference type="Proteomes" id="UP000236316">
    <property type="component" value="Segment"/>
</dbReference>
<protein>
    <submittedName>
        <fullName evidence="1">Uncharacterized protein</fullName>
    </submittedName>
</protein>
<dbReference type="EMBL" id="LT906555">
    <property type="protein sequence ID" value="SNW62769.1"/>
    <property type="molecule type" value="Genomic_DNA"/>
</dbReference>
<dbReference type="RefSeq" id="YP_009449071.1">
    <property type="nucleotide sequence ID" value="NC_036594.1"/>
</dbReference>
<name>A0A2I2L5N7_9VIRU</name>
<proteinExistence type="predicted"/>
<accession>A0A2I2L5N7</accession>
<organism evidence="1">
    <name type="scientific">Orpheovirus IHUMI-LCC2</name>
    <dbReference type="NCBI Taxonomy" id="2023057"/>
    <lineage>
        <taxon>Viruses</taxon>
        <taxon>Varidnaviria</taxon>
        <taxon>Bamfordvirae</taxon>
        <taxon>Nucleocytoviricota</taxon>
        <taxon>Megaviricetes</taxon>
        <taxon>Pimascovirales</taxon>
        <taxon>Ocovirineae</taxon>
        <taxon>Orpheoviridae</taxon>
        <taxon>Alphaorpheovirus</taxon>
        <taxon>Alphaorpheovirus massiliense</taxon>
    </lineage>
</organism>
<keyword evidence="2" id="KW-1185">Reference proteome</keyword>
<dbReference type="GeneID" id="35382700"/>